<dbReference type="Gene3D" id="3.30.70.330">
    <property type="match status" value="1"/>
</dbReference>
<dbReference type="PROSITE" id="PS50889">
    <property type="entry name" value="S4"/>
    <property type="match status" value="1"/>
</dbReference>
<dbReference type="InterPro" id="IPR036986">
    <property type="entry name" value="S4_RNA-bd_sf"/>
</dbReference>
<sequence length="263" mass="30183">MMEKNREQVYTHFHPDEHRFVDKAAEWIARAEQHMVKLTDFLDPRQAFILSTLANRSMDIHIRFDGGHEQSERKRAFVAPEYRALDKEDMGISLISVTSLDNQLKDLDHGDYMGSILALGMKREKVGDIYVTDQGCQFIVASEVADYMRLNLQQVHRVHVQTQQLTIDQLQVSPTRLEEMTLSVASLRLDGIVSDVYHLSRAKILIPIKAGRCKLNWKQEEDPSKPLKSGDVVSLQGFGRFQVLEVEGVTKKGRYRLRIGKYA</sequence>
<dbReference type="Proteomes" id="UP001652445">
    <property type="component" value="Unassembled WGS sequence"/>
</dbReference>
<dbReference type="RefSeq" id="WP_262686686.1">
    <property type="nucleotide sequence ID" value="NZ_JAOQIO010000095.1"/>
</dbReference>
<dbReference type="InterPro" id="IPR048443">
    <property type="entry name" value="RqcP2_N"/>
</dbReference>
<dbReference type="Pfam" id="PF21278">
    <property type="entry name" value="YlmH_1st"/>
    <property type="match status" value="1"/>
</dbReference>
<keyword evidence="4" id="KW-1185">Reference proteome</keyword>
<evidence type="ECO:0000313" key="3">
    <source>
        <dbReference type="EMBL" id="MCU6795736.1"/>
    </source>
</evidence>
<dbReference type="SMART" id="SM00363">
    <property type="entry name" value="S4"/>
    <property type="match status" value="1"/>
</dbReference>
<dbReference type="Gene3D" id="3.30.1370.160">
    <property type="match status" value="1"/>
</dbReference>
<dbReference type="Pfam" id="PF17774">
    <property type="entry name" value="YlmH_RBD"/>
    <property type="match status" value="1"/>
</dbReference>
<proteinExistence type="predicted"/>
<accession>A0ABT2UM56</accession>
<gene>
    <name evidence="3" type="ORF">OB236_26830</name>
</gene>
<evidence type="ECO:0000313" key="4">
    <source>
        <dbReference type="Proteomes" id="UP001652445"/>
    </source>
</evidence>
<dbReference type="Gene3D" id="3.10.290.10">
    <property type="entry name" value="RNA-binding S4 domain"/>
    <property type="match status" value="1"/>
</dbReference>
<organism evidence="3 4">
    <name type="scientific">Paenibacillus baimaensis</name>
    <dbReference type="NCBI Taxonomy" id="2982185"/>
    <lineage>
        <taxon>Bacteria</taxon>
        <taxon>Bacillati</taxon>
        <taxon>Bacillota</taxon>
        <taxon>Bacilli</taxon>
        <taxon>Bacillales</taxon>
        <taxon>Paenibacillaceae</taxon>
        <taxon>Paenibacillus</taxon>
    </lineage>
</organism>
<dbReference type="CDD" id="cd00165">
    <property type="entry name" value="S4"/>
    <property type="match status" value="1"/>
</dbReference>
<feature type="domain" description="RNA-binding S4" evidence="2">
    <location>
        <begin position="187"/>
        <end position="244"/>
    </location>
</feature>
<dbReference type="EMBL" id="JAOQIO010000095">
    <property type="protein sequence ID" value="MCU6795736.1"/>
    <property type="molecule type" value="Genomic_DNA"/>
</dbReference>
<comment type="caution">
    <text evidence="3">The sequence shown here is derived from an EMBL/GenBank/DDBJ whole genome shotgun (WGS) entry which is preliminary data.</text>
</comment>
<protein>
    <submittedName>
        <fullName evidence="3">YlmH/Sll1252 family protein</fullName>
    </submittedName>
</protein>
<name>A0ABT2UM56_9BACL</name>
<dbReference type="InterPro" id="IPR002942">
    <property type="entry name" value="S4_RNA-bd"/>
</dbReference>
<dbReference type="InterPro" id="IPR040591">
    <property type="entry name" value="RqcP2_RBD"/>
</dbReference>
<dbReference type="PANTHER" id="PTHR13633">
    <property type="entry name" value="MITOCHONDRIAL TRANSCRIPTION RESCUE FACTOR 1"/>
    <property type="match status" value="1"/>
</dbReference>
<keyword evidence="1" id="KW-0694">RNA-binding</keyword>
<dbReference type="InterPro" id="IPR012677">
    <property type="entry name" value="Nucleotide-bd_a/b_plait_sf"/>
</dbReference>
<evidence type="ECO:0000259" key="2">
    <source>
        <dbReference type="SMART" id="SM00363"/>
    </source>
</evidence>
<dbReference type="SUPFAM" id="SSF55174">
    <property type="entry name" value="Alpha-L RNA-binding motif"/>
    <property type="match status" value="1"/>
</dbReference>
<dbReference type="PANTHER" id="PTHR13633:SF3">
    <property type="entry name" value="MITOCHONDRIAL TRANSCRIPTION RESCUE FACTOR 1"/>
    <property type="match status" value="1"/>
</dbReference>
<reference evidence="3 4" key="1">
    <citation type="submission" date="2022-09" db="EMBL/GenBank/DDBJ databases">
        <authorList>
            <person name="Han X.L."/>
            <person name="Wang Q."/>
            <person name="Lu T."/>
        </authorList>
    </citation>
    <scope>NUCLEOTIDE SEQUENCE [LARGE SCALE GENOMIC DNA]</scope>
    <source>
        <strain evidence="3 4">WQ 127069</strain>
    </source>
</reference>
<evidence type="ECO:0000256" key="1">
    <source>
        <dbReference type="PROSITE-ProRule" id="PRU00182"/>
    </source>
</evidence>